<evidence type="ECO:0000256" key="1">
    <source>
        <dbReference type="SAM" id="MobiDB-lite"/>
    </source>
</evidence>
<name>A0AA43QSU7_9LECA</name>
<dbReference type="EMBL" id="JAPUFD010000015">
    <property type="protein sequence ID" value="MDI1491572.1"/>
    <property type="molecule type" value="Genomic_DNA"/>
</dbReference>
<evidence type="ECO:0000313" key="3">
    <source>
        <dbReference type="Proteomes" id="UP001161017"/>
    </source>
</evidence>
<accession>A0AA43QSU7</accession>
<comment type="caution">
    <text evidence="2">The sequence shown here is derived from an EMBL/GenBank/DDBJ whole genome shotgun (WGS) entry which is preliminary data.</text>
</comment>
<sequence>MNVSPPRFPALRSSQGNKVAAASTDWMRPTYLSTPTRRDESRIKNLIPREVVYDMREQSVTLALPYLAFHPERNLDQTKPPLTGTCHSSFAHLHPPNILAPFPPPRLGTFNPTADPLSHHRPGGSSDSSIHDNHTSLSSPRLRAFIHHITGWSIRNHAPARAAVVQLPAAAGPRGIPL</sequence>
<gene>
    <name evidence="2" type="ORF">OHK93_002781</name>
</gene>
<keyword evidence="3" id="KW-1185">Reference proteome</keyword>
<dbReference type="Proteomes" id="UP001161017">
    <property type="component" value="Unassembled WGS sequence"/>
</dbReference>
<feature type="region of interest" description="Disordered" evidence="1">
    <location>
        <begin position="1"/>
        <end position="22"/>
    </location>
</feature>
<evidence type="ECO:0000313" key="2">
    <source>
        <dbReference type="EMBL" id="MDI1491572.1"/>
    </source>
</evidence>
<dbReference type="AlphaFoldDB" id="A0AA43QSU7"/>
<proteinExistence type="predicted"/>
<protein>
    <submittedName>
        <fullName evidence="2">Uncharacterized protein</fullName>
    </submittedName>
</protein>
<organism evidence="2 3">
    <name type="scientific">Ramalina farinacea</name>
    <dbReference type="NCBI Taxonomy" id="258253"/>
    <lineage>
        <taxon>Eukaryota</taxon>
        <taxon>Fungi</taxon>
        <taxon>Dikarya</taxon>
        <taxon>Ascomycota</taxon>
        <taxon>Pezizomycotina</taxon>
        <taxon>Lecanoromycetes</taxon>
        <taxon>OSLEUM clade</taxon>
        <taxon>Lecanoromycetidae</taxon>
        <taxon>Lecanorales</taxon>
        <taxon>Lecanorineae</taxon>
        <taxon>Ramalinaceae</taxon>
        <taxon>Ramalina</taxon>
    </lineage>
</organism>
<reference evidence="2" key="1">
    <citation type="journal article" date="2023" name="Genome Biol. Evol.">
        <title>First Whole Genome Sequence and Flow Cytometry Genome Size Data for the Lichen-Forming Fungus Ramalina farinacea (Ascomycota).</title>
        <authorList>
            <person name="Llewellyn T."/>
            <person name="Mian S."/>
            <person name="Hill R."/>
            <person name="Leitch I.J."/>
            <person name="Gaya E."/>
        </authorList>
    </citation>
    <scope>NUCLEOTIDE SEQUENCE</scope>
    <source>
        <strain evidence="2">LIQ254RAFAR</strain>
    </source>
</reference>
<feature type="region of interest" description="Disordered" evidence="1">
    <location>
        <begin position="108"/>
        <end position="135"/>
    </location>
</feature>